<name>A0A7X0MUZ3_9GAMM</name>
<comment type="caution">
    <text evidence="2">The sequence shown here is derived from an EMBL/GenBank/DDBJ whole genome shotgun (WGS) entry which is preliminary data.</text>
</comment>
<dbReference type="InParanoid" id="A0A7X0MUZ3"/>
<sequence length="141" mass="14246">MIRNLSISETVQVAGGCLSAHCEHDRKNPFGRPGFGSRQMPRNSQLSFGGEGSSGSSSNNSEKKETKTSRRSGHTCDEEGFYKAVAEDAIIGAAGGLAFGLTVSIATVGAGSPSIAVTTASGAAMGAVHGAASHLVGCSSW</sequence>
<dbReference type="AlphaFoldDB" id="A0A7X0MUZ3"/>
<gene>
    <name evidence="2" type="ORF">HNR48_001111</name>
</gene>
<dbReference type="EMBL" id="JACHHT010000001">
    <property type="protein sequence ID" value="MBB6520833.1"/>
    <property type="molecule type" value="Genomic_DNA"/>
</dbReference>
<reference evidence="2 3" key="1">
    <citation type="submission" date="2020-08" db="EMBL/GenBank/DDBJ databases">
        <title>Genomic Encyclopedia of Type Strains, Phase IV (KMG-IV): sequencing the most valuable type-strain genomes for metagenomic binning, comparative biology and taxonomic classification.</title>
        <authorList>
            <person name="Goeker M."/>
        </authorList>
    </citation>
    <scope>NUCLEOTIDE SEQUENCE [LARGE SCALE GENOMIC DNA]</scope>
    <source>
        <strain evidence="2 3">DSM 22368</strain>
    </source>
</reference>
<evidence type="ECO:0000313" key="2">
    <source>
        <dbReference type="EMBL" id="MBB6520833.1"/>
    </source>
</evidence>
<proteinExistence type="predicted"/>
<feature type="compositionally biased region" description="Basic and acidic residues" evidence="1">
    <location>
        <begin position="61"/>
        <end position="77"/>
    </location>
</feature>
<organism evidence="2 3">
    <name type="scientific">Pseudoteredinibacter isoporae</name>
    <dbReference type="NCBI Taxonomy" id="570281"/>
    <lineage>
        <taxon>Bacteria</taxon>
        <taxon>Pseudomonadati</taxon>
        <taxon>Pseudomonadota</taxon>
        <taxon>Gammaproteobacteria</taxon>
        <taxon>Cellvibrionales</taxon>
        <taxon>Cellvibrionaceae</taxon>
        <taxon>Pseudoteredinibacter</taxon>
    </lineage>
</organism>
<evidence type="ECO:0000256" key="1">
    <source>
        <dbReference type="SAM" id="MobiDB-lite"/>
    </source>
</evidence>
<keyword evidence="3" id="KW-1185">Reference proteome</keyword>
<evidence type="ECO:0000313" key="3">
    <source>
        <dbReference type="Proteomes" id="UP000528457"/>
    </source>
</evidence>
<dbReference type="RefSeq" id="WP_166850134.1">
    <property type="nucleotide sequence ID" value="NZ_JAAONY010000001.1"/>
</dbReference>
<protein>
    <submittedName>
        <fullName evidence="2">Uncharacterized protein</fullName>
    </submittedName>
</protein>
<dbReference type="Proteomes" id="UP000528457">
    <property type="component" value="Unassembled WGS sequence"/>
</dbReference>
<accession>A0A7X0MUZ3</accession>
<feature type="region of interest" description="Disordered" evidence="1">
    <location>
        <begin position="28"/>
        <end position="77"/>
    </location>
</feature>